<keyword evidence="4" id="KW-0012">Acyltransferase</keyword>
<dbReference type="InterPro" id="IPR049551">
    <property type="entry name" value="PKS_DH_C"/>
</dbReference>
<keyword evidence="9" id="KW-1185">Reference proteome</keyword>
<evidence type="ECO:0000259" key="7">
    <source>
        <dbReference type="PROSITE" id="PS52019"/>
    </source>
</evidence>
<dbReference type="SUPFAM" id="SSF51735">
    <property type="entry name" value="NAD(P)-binding Rossmann-fold domains"/>
    <property type="match status" value="2"/>
</dbReference>
<protein>
    <submittedName>
        <fullName evidence="8">SDR family NAD(P)-dependent oxidoreductase</fullName>
    </submittedName>
</protein>
<dbReference type="InterPro" id="IPR016035">
    <property type="entry name" value="Acyl_Trfase/lysoPLipase"/>
</dbReference>
<dbReference type="Pfam" id="PF00698">
    <property type="entry name" value="Acyl_transf_1"/>
    <property type="match status" value="1"/>
</dbReference>
<feature type="active site" description="Proton acceptor; for dehydratase activity" evidence="5">
    <location>
        <position position="462"/>
    </location>
</feature>
<evidence type="ECO:0000313" key="8">
    <source>
        <dbReference type="EMBL" id="MFD0686281.1"/>
    </source>
</evidence>
<dbReference type="PROSITE" id="PS52019">
    <property type="entry name" value="PKS_MFAS_DH"/>
    <property type="match status" value="1"/>
</dbReference>
<dbReference type="SMART" id="SM00822">
    <property type="entry name" value="PKS_KR"/>
    <property type="match status" value="1"/>
</dbReference>
<dbReference type="InterPro" id="IPR036291">
    <property type="entry name" value="NAD(P)-bd_dom_sf"/>
</dbReference>
<dbReference type="InterPro" id="IPR020806">
    <property type="entry name" value="PKS_PP-bd"/>
</dbReference>
<dbReference type="InterPro" id="IPR057326">
    <property type="entry name" value="KR_dom"/>
</dbReference>
<dbReference type="Pfam" id="PF14765">
    <property type="entry name" value="PS-DH"/>
    <property type="match status" value="1"/>
</dbReference>
<gene>
    <name evidence="8" type="ORF">ACFQZM_17410</name>
</gene>
<dbReference type="PANTHER" id="PTHR43775:SF51">
    <property type="entry name" value="INACTIVE PHENOLPHTHIOCEROL SYNTHESIS POLYKETIDE SYNTHASE TYPE I PKS1-RELATED"/>
    <property type="match status" value="1"/>
</dbReference>
<reference evidence="9" key="1">
    <citation type="journal article" date="2019" name="Int. J. Syst. Evol. Microbiol.">
        <title>The Global Catalogue of Microorganisms (GCM) 10K type strain sequencing project: providing services to taxonomists for standard genome sequencing and annotation.</title>
        <authorList>
            <consortium name="The Broad Institute Genomics Platform"/>
            <consortium name="The Broad Institute Genome Sequencing Center for Infectious Disease"/>
            <person name="Wu L."/>
            <person name="Ma J."/>
        </authorList>
    </citation>
    <scope>NUCLEOTIDE SEQUENCE [LARGE SCALE GENOMIC DNA]</scope>
    <source>
        <strain evidence="9">JCM 9371</strain>
    </source>
</reference>
<dbReference type="Gene3D" id="3.30.70.3290">
    <property type="match status" value="1"/>
</dbReference>
<dbReference type="InterPro" id="IPR016036">
    <property type="entry name" value="Malonyl_transacylase_ACP-bd"/>
</dbReference>
<comment type="caution">
    <text evidence="8">The sequence shown here is derived from an EMBL/GenBank/DDBJ whole genome shotgun (WGS) entry which is preliminary data.</text>
</comment>
<keyword evidence="2" id="KW-0597">Phosphoprotein</keyword>
<dbReference type="InterPro" id="IPR036736">
    <property type="entry name" value="ACP-like_sf"/>
</dbReference>
<feature type="domain" description="Carrier" evidence="6">
    <location>
        <begin position="1134"/>
        <end position="1212"/>
    </location>
</feature>
<name>A0ABW2XJ38_9ACTN</name>
<dbReference type="InterPro" id="IPR006162">
    <property type="entry name" value="Ppantetheine_attach_site"/>
</dbReference>
<dbReference type="SUPFAM" id="SSF52151">
    <property type="entry name" value="FabD/lysophospholipase-like"/>
    <property type="match status" value="1"/>
</dbReference>
<dbReference type="InterPro" id="IPR050091">
    <property type="entry name" value="PKS_NRPS_Biosynth_Enz"/>
</dbReference>
<feature type="region of interest" description="N-terminal hotdog fold" evidence="5">
    <location>
        <begin position="431"/>
        <end position="551"/>
    </location>
</feature>
<keyword evidence="3" id="KW-0808">Transferase</keyword>
<proteinExistence type="predicted"/>
<dbReference type="InterPro" id="IPR042104">
    <property type="entry name" value="PKS_dehydratase_sf"/>
</dbReference>
<evidence type="ECO:0000259" key="6">
    <source>
        <dbReference type="PROSITE" id="PS50075"/>
    </source>
</evidence>
<dbReference type="SMART" id="SM00823">
    <property type="entry name" value="PKS_PP"/>
    <property type="match status" value="1"/>
</dbReference>
<organism evidence="8 9">
    <name type="scientific">Actinomadura fibrosa</name>
    <dbReference type="NCBI Taxonomy" id="111802"/>
    <lineage>
        <taxon>Bacteria</taxon>
        <taxon>Bacillati</taxon>
        <taxon>Actinomycetota</taxon>
        <taxon>Actinomycetes</taxon>
        <taxon>Streptosporangiales</taxon>
        <taxon>Thermomonosporaceae</taxon>
        <taxon>Actinomadura</taxon>
    </lineage>
</organism>
<dbReference type="CDD" id="cd08956">
    <property type="entry name" value="KR_3_FAS_SDR_x"/>
    <property type="match status" value="1"/>
</dbReference>
<dbReference type="Pfam" id="PF00550">
    <property type="entry name" value="PP-binding"/>
    <property type="match status" value="1"/>
</dbReference>
<dbReference type="InterPro" id="IPR055123">
    <property type="entry name" value="SpnB-like_Rossmann"/>
</dbReference>
<dbReference type="Pfam" id="PF22953">
    <property type="entry name" value="SpnB_Rossmann"/>
    <property type="match status" value="1"/>
</dbReference>
<dbReference type="PROSITE" id="PS50075">
    <property type="entry name" value="CARRIER"/>
    <property type="match status" value="1"/>
</dbReference>
<evidence type="ECO:0000256" key="5">
    <source>
        <dbReference type="PROSITE-ProRule" id="PRU01363"/>
    </source>
</evidence>
<sequence length="1257" mass="132388">MLTAKTQTALRAQARRLHDHLADHPGLDLTAAARTLATRRATFDHRGVVIAGDRTEALHGLHALAEDRPAPNLREGTVQPGKTAFIYSGQGTQYPDMGQHLYATHPAYAATLDQVAEALQPHLAPPLRAVLTDPAHLRHTANAQPALFAISVALTRTAQHHSIHPHYLTGHSLGELTAAHVAGLWDLADACELITARARLMQKAAEGMMLAVEAEEEAVLPLLTPGVSLAAVNGRASVVISGVRAEVEEVQAQVAALGYRAKPLATDRAFHSPLMDDVLKEFQAVAESVTYRRPVIPIVSALTGEPATVEELTDPAYWVRQLRETVRFADAARALARLGVTRSLEMGPDAVLTPYVAGAVPMLRRNRPDGPTLLAALAHAHVGGTAVDWAPHPALRGGTGIAEVPTYPFEHRRFWPAPAPPPAPAADRTGHPMVDRVIELDDGGVLFLGGLSRATQPWLADHQVLDRVLVPGVTFLELTAWAGRQAGCDLIAELVHESPLVLTADSAVELQLRLGPADDAGERRFTLRCRPARESWLPLATGVLSTGRSPAGTAPDAWPPAAAVPLDLAGFYDEYAAKRYYRWGPVFRGMRAAWREGTEIFAEVRLPDHDHVRPELFTPHPALLDASMHALGAAGDADGLLADRGAATERPRIPFTWTGVALHGAGTREVRVRLAPSGPHGLLMELFDLAGRPVATVESVTLRPVSAERLAPKPPGDLLHVVWRPVDVPGPTAKGPLPLMDDLGSGESLRTRIAAGSGPAVVAAPSPATDVHAATQRVRELLQDWLAAAGPSRLVITTRGAVAVSPGDPVSLSAAAVWGLVRSAQNEYPGRFGLVDLDDASAAVDAEDHDQLALRNGRPYAPALESLPAAEAGSPFTAEGTVLITGGTGALGSVIARHLAKRHGVRRLLLASRRGPAAPGAAALAEDLGALGAEVSIAACDVADGPALAGLLGQIPADRPLTAVVHTAGVLQDAVVTSLDGERLDRVLRPKIDAAVHLDELTQRYPVTAFVLFSSAAGILGTPGQGAYAAANAALDALARRRHRLGLPATSLAWGPWAEAGGMAGRLAEGAKERLRRIGLSPLDRERALGLFDTASVMPDPVVVPAAFEDPRTRRPQAPPGPDQAAGLAGLPVAERRRRLERLVGAEAALVMGGAPGTVDPRRPFQDLGFDSLMAVELRSRLASATGLPLPATLIFDHPTPEALADHLHGLLPDPIDTDPIDTDAAGSDPIDSLDADGLVRLALGDAVPGEHDDGTA</sequence>
<evidence type="ECO:0000256" key="2">
    <source>
        <dbReference type="ARBA" id="ARBA00022553"/>
    </source>
</evidence>
<dbReference type="SUPFAM" id="SSF47336">
    <property type="entry name" value="ACP-like"/>
    <property type="match status" value="1"/>
</dbReference>
<dbReference type="InterPro" id="IPR001227">
    <property type="entry name" value="Ac_transferase_dom_sf"/>
</dbReference>
<dbReference type="PANTHER" id="PTHR43775">
    <property type="entry name" value="FATTY ACID SYNTHASE"/>
    <property type="match status" value="1"/>
</dbReference>
<dbReference type="InterPro" id="IPR020807">
    <property type="entry name" value="PKS_DH"/>
</dbReference>
<evidence type="ECO:0000256" key="3">
    <source>
        <dbReference type="ARBA" id="ARBA00022679"/>
    </source>
</evidence>
<feature type="region of interest" description="C-terminal hotdog fold" evidence="5">
    <location>
        <begin position="563"/>
        <end position="711"/>
    </location>
</feature>
<evidence type="ECO:0000256" key="4">
    <source>
        <dbReference type="ARBA" id="ARBA00023315"/>
    </source>
</evidence>
<dbReference type="SMART" id="SM00827">
    <property type="entry name" value="PKS_AT"/>
    <property type="match status" value="1"/>
</dbReference>
<keyword evidence="1" id="KW-0596">Phosphopantetheine</keyword>
<dbReference type="PROSITE" id="PS00012">
    <property type="entry name" value="PHOSPHOPANTETHEINE"/>
    <property type="match status" value="1"/>
</dbReference>
<dbReference type="RefSeq" id="WP_378323023.1">
    <property type="nucleotide sequence ID" value="NZ_JBHTGP010000009.1"/>
</dbReference>
<dbReference type="Gene3D" id="1.10.1200.10">
    <property type="entry name" value="ACP-like"/>
    <property type="match status" value="1"/>
</dbReference>
<dbReference type="InterPro" id="IPR009081">
    <property type="entry name" value="PP-bd_ACP"/>
</dbReference>
<dbReference type="InterPro" id="IPR049900">
    <property type="entry name" value="PKS_mFAS_DH"/>
</dbReference>
<dbReference type="SMART" id="SM01294">
    <property type="entry name" value="PKS_PP_betabranch"/>
    <property type="match status" value="1"/>
</dbReference>
<evidence type="ECO:0000313" key="9">
    <source>
        <dbReference type="Proteomes" id="UP001597063"/>
    </source>
</evidence>
<dbReference type="Pfam" id="PF21089">
    <property type="entry name" value="PKS_DH_N"/>
    <property type="match status" value="1"/>
</dbReference>
<dbReference type="InterPro" id="IPR049552">
    <property type="entry name" value="PKS_DH_N"/>
</dbReference>
<dbReference type="Gene3D" id="3.40.50.720">
    <property type="entry name" value="NAD(P)-binding Rossmann-like Domain"/>
    <property type="match status" value="1"/>
</dbReference>
<dbReference type="InterPro" id="IPR013968">
    <property type="entry name" value="PKS_KR"/>
</dbReference>
<dbReference type="Proteomes" id="UP001597063">
    <property type="component" value="Unassembled WGS sequence"/>
</dbReference>
<feature type="domain" description="PKS/mFAS DH" evidence="7">
    <location>
        <begin position="431"/>
        <end position="711"/>
    </location>
</feature>
<feature type="active site" description="Proton donor; for dehydratase activity" evidence="5">
    <location>
        <position position="625"/>
    </location>
</feature>
<dbReference type="SMART" id="SM00826">
    <property type="entry name" value="PKS_DH"/>
    <property type="match status" value="1"/>
</dbReference>
<accession>A0ABW2XJ38</accession>
<dbReference type="EMBL" id="JBHTGP010000009">
    <property type="protein sequence ID" value="MFD0686281.1"/>
    <property type="molecule type" value="Genomic_DNA"/>
</dbReference>
<dbReference type="SUPFAM" id="SSF55048">
    <property type="entry name" value="Probable ACP-binding domain of malonyl-CoA ACP transacylase"/>
    <property type="match status" value="1"/>
</dbReference>
<dbReference type="Pfam" id="PF08659">
    <property type="entry name" value="KR"/>
    <property type="match status" value="1"/>
</dbReference>
<dbReference type="InterPro" id="IPR014043">
    <property type="entry name" value="Acyl_transferase_dom"/>
</dbReference>
<evidence type="ECO:0000256" key="1">
    <source>
        <dbReference type="ARBA" id="ARBA00022450"/>
    </source>
</evidence>
<dbReference type="Gene3D" id="3.10.129.110">
    <property type="entry name" value="Polyketide synthase dehydratase"/>
    <property type="match status" value="1"/>
</dbReference>
<dbReference type="Gene3D" id="3.40.366.10">
    <property type="entry name" value="Malonyl-Coenzyme A Acyl Carrier Protein, domain 2"/>
    <property type="match status" value="1"/>
</dbReference>
<dbReference type="Pfam" id="PF22621">
    <property type="entry name" value="CurL-like_PKS_C"/>
    <property type="match status" value="1"/>
</dbReference>